<dbReference type="CDD" id="cd01044">
    <property type="entry name" value="Ferritin_CCC1_N"/>
    <property type="match status" value="1"/>
</dbReference>
<dbReference type="Pfam" id="PF01988">
    <property type="entry name" value="VIT1"/>
    <property type="match status" value="1"/>
</dbReference>
<dbReference type="GO" id="GO:0030026">
    <property type="term" value="P:intracellular manganese ion homeostasis"/>
    <property type="evidence" value="ECO:0007669"/>
    <property type="project" value="InterPro"/>
</dbReference>
<feature type="transmembrane region" description="Helical" evidence="5">
    <location>
        <begin position="164"/>
        <end position="186"/>
    </location>
</feature>
<evidence type="ECO:0000256" key="5">
    <source>
        <dbReference type="SAM" id="Phobius"/>
    </source>
</evidence>
<dbReference type="AlphaFoldDB" id="H1XVS3"/>
<gene>
    <name evidence="6" type="ORF">Cabys_4143</name>
    <name evidence="7" type="ORF">Calab_1016</name>
</gene>
<evidence type="ECO:0000313" key="8">
    <source>
        <dbReference type="Proteomes" id="UP000004671"/>
    </source>
</evidence>
<dbReference type="CDD" id="cd02431">
    <property type="entry name" value="Ferritin_CCC1_C"/>
    <property type="match status" value="1"/>
</dbReference>
<keyword evidence="2 5" id="KW-0812">Transmembrane</keyword>
<dbReference type="EMBL" id="CP018099">
    <property type="protein sequence ID" value="APF20888.1"/>
    <property type="molecule type" value="Genomic_DNA"/>
</dbReference>
<keyword evidence="8" id="KW-1185">Reference proteome</keyword>
<dbReference type="InterPro" id="IPR008217">
    <property type="entry name" value="Ccc1_fam"/>
</dbReference>
<dbReference type="SUPFAM" id="SSF47240">
    <property type="entry name" value="Ferritin-like"/>
    <property type="match status" value="1"/>
</dbReference>
<keyword evidence="4 5" id="KW-0472">Membrane</keyword>
<feature type="transmembrane region" description="Helical" evidence="5">
    <location>
        <begin position="228"/>
        <end position="250"/>
    </location>
</feature>
<dbReference type="RefSeq" id="WP_006927675.1">
    <property type="nucleotide sequence ID" value="NZ_CM001402.1"/>
</dbReference>
<dbReference type="GO" id="GO:0012505">
    <property type="term" value="C:endomembrane system"/>
    <property type="evidence" value="ECO:0007669"/>
    <property type="project" value="UniProtKB-SubCell"/>
</dbReference>
<dbReference type="InParanoid" id="H1XVS3"/>
<feature type="transmembrane region" description="Helical" evidence="5">
    <location>
        <begin position="198"/>
        <end position="222"/>
    </location>
</feature>
<evidence type="ECO:0000256" key="1">
    <source>
        <dbReference type="ARBA" id="ARBA00004127"/>
    </source>
</evidence>
<dbReference type="eggNOG" id="COG1814">
    <property type="taxonomic scope" value="Bacteria"/>
</dbReference>
<keyword evidence="3 5" id="KW-1133">Transmembrane helix</keyword>
<evidence type="ECO:0000313" key="9">
    <source>
        <dbReference type="Proteomes" id="UP000183868"/>
    </source>
</evidence>
<proteinExistence type="predicted"/>
<dbReference type="GO" id="GO:0005384">
    <property type="term" value="F:manganese ion transmembrane transporter activity"/>
    <property type="evidence" value="ECO:0007669"/>
    <property type="project" value="InterPro"/>
</dbReference>
<dbReference type="HOGENOM" id="CLU_065373_1_0_0"/>
<dbReference type="InterPro" id="IPR009078">
    <property type="entry name" value="Ferritin-like_SF"/>
</dbReference>
<evidence type="ECO:0000313" key="6">
    <source>
        <dbReference type="EMBL" id="APF20888.1"/>
    </source>
</evidence>
<reference evidence="6 9" key="2">
    <citation type="submission" date="2016-11" db="EMBL/GenBank/DDBJ databases">
        <title>Genomic analysis of Caldithrix abyssi and proposal of a novel bacterial phylum Caldithrichaeota.</title>
        <authorList>
            <person name="Kublanov I."/>
            <person name="Sigalova O."/>
            <person name="Gavrilov S."/>
            <person name="Lebedinsky A."/>
            <person name="Ivanova N."/>
            <person name="Daum C."/>
            <person name="Reddy T."/>
            <person name="Klenk H.P."/>
            <person name="Goker M."/>
            <person name="Reva O."/>
            <person name="Miroshnichenko M."/>
            <person name="Kyprides N."/>
            <person name="Woyke T."/>
            <person name="Gelfand M."/>
        </authorList>
    </citation>
    <scope>NUCLEOTIDE SEQUENCE [LARGE SCALE GENOMIC DNA]</scope>
    <source>
        <strain evidence="6 9">LF13</strain>
    </source>
</reference>
<evidence type="ECO:0000256" key="3">
    <source>
        <dbReference type="ARBA" id="ARBA00022989"/>
    </source>
</evidence>
<evidence type="ECO:0000256" key="2">
    <source>
        <dbReference type="ARBA" id="ARBA00022692"/>
    </source>
</evidence>
<evidence type="ECO:0000313" key="7">
    <source>
        <dbReference type="EMBL" id="EHO40650.1"/>
    </source>
</evidence>
<dbReference type="InterPro" id="IPR039376">
    <property type="entry name" value="Ferritin_CCC1_N"/>
</dbReference>
<comment type="subcellular location">
    <subcellularLocation>
        <location evidence="1">Endomembrane system</location>
        <topology evidence="1">Multi-pass membrane protein</topology>
    </subcellularLocation>
</comment>
<dbReference type="EMBL" id="CM001402">
    <property type="protein sequence ID" value="EHO40650.1"/>
    <property type="molecule type" value="Genomic_DNA"/>
</dbReference>
<organism evidence="7 8">
    <name type="scientific">Caldithrix abyssi DSM 13497</name>
    <dbReference type="NCBI Taxonomy" id="880073"/>
    <lineage>
        <taxon>Bacteria</taxon>
        <taxon>Pseudomonadati</taxon>
        <taxon>Calditrichota</taxon>
        <taxon>Calditrichia</taxon>
        <taxon>Calditrichales</taxon>
        <taxon>Calditrichaceae</taxon>
        <taxon>Caldithrix</taxon>
    </lineage>
</organism>
<dbReference type="Proteomes" id="UP000004671">
    <property type="component" value="Chromosome"/>
</dbReference>
<reference evidence="7 8" key="1">
    <citation type="submission" date="2011-09" db="EMBL/GenBank/DDBJ databases">
        <title>The permanent draft genome of Caldithrix abyssi DSM 13497.</title>
        <authorList>
            <consortium name="US DOE Joint Genome Institute (JGI-PGF)"/>
            <person name="Lucas S."/>
            <person name="Han J."/>
            <person name="Lapidus A."/>
            <person name="Bruce D."/>
            <person name="Goodwin L."/>
            <person name="Pitluck S."/>
            <person name="Peters L."/>
            <person name="Kyrpides N."/>
            <person name="Mavromatis K."/>
            <person name="Ivanova N."/>
            <person name="Mikhailova N."/>
            <person name="Chertkov O."/>
            <person name="Detter J.C."/>
            <person name="Tapia R."/>
            <person name="Han C."/>
            <person name="Land M."/>
            <person name="Hauser L."/>
            <person name="Markowitz V."/>
            <person name="Cheng J.-F."/>
            <person name="Hugenholtz P."/>
            <person name="Woyke T."/>
            <person name="Wu D."/>
            <person name="Spring S."/>
            <person name="Brambilla E."/>
            <person name="Klenk H.-P."/>
            <person name="Eisen J.A."/>
        </authorList>
    </citation>
    <scope>NUCLEOTIDE SEQUENCE [LARGE SCALE GENOMIC DNA]</scope>
    <source>
        <strain evidence="7 8">DSM 13497</strain>
    </source>
</reference>
<evidence type="ECO:0000256" key="4">
    <source>
        <dbReference type="ARBA" id="ARBA00023136"/>
    </source>
</evidence>
<protein>
    <submittedName>
        <fullName evidence="6">Putative Fe2+/Mn2+ transporter, VIT1/CCC1 family</fullName>
    </submittedName>
</protein>
<feature type="transmembrane region" description="Helical" evidence="5">
    <location>
        <begin position="262"/>
        <end position="284"/>
    </location>
</feature>
<dbReference type="OrthoDB" id="9781287at2"/>
<dbReference type="PaxDb" id="880073-Calab_1016"/>
<sequence length="289" mass="32461">MISEATKKLILQFQKIEITEYHIYKVLARKAKGKNKEVLNKIAEDELRHSEFWAKYTGVKIKPSRFTILKYLMIEKILGLTFTIKMMEKGEEQAEKNYQAILAEIPEAQQIINEENEHEKMLVEMIDERKIEYIGSMVLGLNDALVELTGALAGLSLALQSTRLIGLAGMITGVAASLSMAASEYLSKKSEAGDQNPLVASFYTGVAYVFTVTLLVGPFFFYTHYLVAMANTLVFVVLIIWFFSFFVSVVKELDFKRIFVEMMVISLGVAAVSFLIGLVARHFLGIDVG</sequence>
<name>H1XVS3_CALAY</name>
<dbReference type="Proteomes" id="UP000183868">
    <property type="component" value="Chromosome"/>
</dbReference>
<accession>H1XVS3</accession>
<dbReference type="KEGG" id="caby:Cabys_4143"/>